<geneLocation type="plasmid" evidence="4 5">
    <name>unnamed3</name>
</geneLocation>
<reference evidence="4 5" key="1">
    <citation type="submission" date="2023-04" db="EMBL/GenBank/DDBJ databases">
        <title>Complete genome sequence of Alisedimentitalea scapharcae.</title>
        <authorList>
            <person name="Rong J.-C."/>
            <person name="Yi M.-L."/>
            <person name="Zhao Q."/>
        </authorList>
    </citation>
    <scope>NUCLEOTIDE SEQUENCE [LARGE SCALE GENOMIC DNA]</scope>
    <source>
        <strain evidence="4 5">KCTC 42119</strain>
        <plasmid evidence="4 5">unnamed3</plasmid>
    </source>
</reference>
<keyword evidence="5" id="KW-1185">Reference proteome</keyword>
<dbReference type="EC" id="1.-.-.-" evidence="4"/>
<keyword evidence="2" id="KW-0472">Membrane</keyword>
<name>A0ABZ2XZN9_9RHOB</name>
<keyword evidence="4" id="KW-0614">Plasmid</keyword>
<evidence type="ECO:0000313" key="5">
    <source>
        <dbReference type="Proteomes" id="UP001623232"/>
    </source>
</evidence>
<feature type="transmembrane region" description="Helical" evidence="2">
    <location>
        <begin position="12"/>
        <end position="29"/>
    </location>
</feature>
<keyword evidence="2" id="KW-1133">Transmembrane helix</keyword>
<sequence>MKPDNTTKNYDVVVIGAGVQGLSSAFFLARNGKKKVAIVEQEKSYGLGSSSRSGSMIMKSRENRPKIELSLFSFSFFENFGKLFNQELEFRRTGFLSLIGEQHAARYEAEHELRRELGVPSRMISNSKIRTMCPAVSTEGLEFGVYCEDDGEVSAQQILDNYYNAAAEMGVDVYFDSEIASFETAGGQLLGLRTTRDNFRCDYIVNAAGAGAPDISAKLGFELPQSNLRRSIFFCRADNPKLYTGPMVEDAELEWYYRGLVDGRVLIGMGLEPENTVTVGPNLGFLPSVRLATKRRAPQLENFEVIDGHSGIRPLSPDIIPLIGPSQSYANFILNTGWGGEGIMHSPGGGAIVSDIIDGTRNYPFKTSAFLPKRFNI</sequence>
<dbReference type="Proteomes" id="UP001623232">
    <property type="component" value="Plasmid unnamed3"/>
</dbReference>
<evidence type="ECO:0000256" key="2">
    <source>
        <dbReference type="SAM" id="Phobius"/>
    </source>
</evidence>
<evidence type="ECO:0000259" key="3">
    <source>
        <dbReference type="Pfam" id="PF01266"/>
    </source>
</evidence>
<dbReference type="GO" id="GO:0016491">
    <property type="term" value="F:oxidoreductase activity"/>
    <property type="evidence" value="ECO:0007669"/>
    <property type="project" value="UniProtKB-KW"/>
</dbReference>
<dbReference type="InterPro" id="IPR036188">
    <property type="entry name" value="FAD/NAD-bd_sf"/>
</dbReference>
<accession>A0ABZ2XZN9</accession>
<dbReference type="PANTHER" id="PTHR13847">
    <property type="entry name" value="SARCOSINE DEHYDROGENASE-RELATED"/>
    <property type="match status" value="1"/>
</dbReference>
<feature type="domain" description="FAD dependent oxidoreductase" evidence="3">
    <location>
        <begin position="11"/>
        <end position="355"/>
    </location>
</feature>
<protein>
    <submittedName>
        <fullName evidence="4">FAD-dependent oxidoreductase</fullName>
        <ecNumber evidence="4">1.-.-.-</ecNumber>
    </submittedName>
</protein>
<proteinExistence type="predicted"/>
<keyword evidence="1 4" id="KW-0560">Oxidoreductase</keyword>
<dbReference type="InterPro" id="IPR006076">
    <property type="entry name" value="FAD-dep_OxRdtase"/>
</dbReference>
<dbReference type="PRINTS" id="PR00420">
    <property type="entry name" value="RNGMNOXGNASE"/>
</dbReference>
<dbReference type="PANTHER" id="PTHR13847:SF287">
    <property type="entry name" value="FAD-DEPENDENT OXIDOREDUCTASE DOMAIN-CONTAINING PROTEIN 1"/>
    <property type="match status" value="1"/>
</dbReference>
<keyword evidence="2" id="KW-0812">Transmembrane</keyword>
<dbReference type="Gene3D" id="3.30.9.10">
    <property type="entry name" value="D-Amino Acid Oxidase, subunit A, domain 2"/>
    <property type="match status" value="1"/>
</dbReference>
<dbReference type="EMBL" id="CP123587">
    <property type="protein sequence ID" value="WZK91570.1"/>
    <property type="molecule type" value="Genomic_DNA"/>
</dbReference>
<evidence type="ECO:0000313" key="4">
    <source>
        <dbReference type="EMBL" id="WZK91570.1"/>
    </source>
</evidence>
<evidence type="ECO:0000256" key="1">
    <source>
        <dbReference type="ARBA" id="ARBA00023002"/>
    </source>
</evidence>
<gene>
    <name evidence="4" type="ORF">QEZ52_22800</name>
</gene>
<dbReference type="Gene3D" id="3.50.50.60">
    <property type="entry name" value="FAD/NAD(P)-binding domain"/>
    <property type="match status" value="1"/>
</dbReference>
<organism evidence="4 5">
    <name type="scientific">Aliisedimentitalea scapharcae</name>
    <dbReference type="NCBI Taxonomy" id="1524259"/>
    <lineage>
        <taxon>Bacteria</taxon>
        <taxon>Pseudomonadati</taxon>
        <taxon>Pseudomonadota</taxon>
        <taxon>Alphaproteobacteria</taxon>
        <taxon>Rhodobacterales</taxon>
        <taxon>Roseobacteraceae</taxon>
        <taxon>Aliisedimentitalea</taxon>
    </lineage>
</organism>
<dbReference type="SUPFAM" id="SSF51905">
    <property type="entry name" value="FAD/NAD(P)-binding domain"/>
    <property type="match status" value="1"/>
</dbReference>
<dbReference type="Pfam" id="PF01266">
    <property type="entry name" value="DAO"/>
    <property type="match status" value="1"/>
</dbReference>
<dbReference type="RefSeq" id="WP_343211469.1">
    <property type="nucleotide sequence ID" value="NZ_CP123587.1"/>
</dbReference>